<gene>
    <name evidence="1" type="ORF">EDM21_14900</name>
</gene>
<reference evidence="1 2" key="1">
    <citation type="journal article" date="2019" name="Microorganisms">
        <title>Paenibacillus lutrae sp. nov., A Chitinolytic Species Isolated from A River Otter in Castril Natural Park, Granada, Spain.</title>
        <authorList>
            <person name="Rodriguez M."/>
            <person name="Reina J.C."/>
            <person name="Bejar V."/>
            <person name="Llamas I."/>
        </authorList>
    </citation>
    <scope>NUCLEOTIDE SEQUENCE [LARGE SCALE GENOMIC DNA]</scope>
    <source>
        <strain evidence="1 2">N10</strain>
    </source>
</reference>
<organism evidence="1 2">
    <name type="scientific">Paenibacillus lutrae</name>
    <dbReference type="NCBI Taxonomy" id="2078573"/>
    <lineage>
        <taxon>Bacteria</taxon>
        <taxon>Bacillati</taxon>
        <taxon>Bacillota</taxon>
        <taxon>Bacilli</taxon>
        <taxon>Bacillales</taxon>
        <taxon>Paenibacillaceae</taxon>
        <taxon>Paenibacillus</taxon>
    </lineage>
</organism>
<dbReference type="RefSeq" id="WP_157336621.1">
    <property type="nucleotide sequence ID" value="NZ_RHLK01000008.1"/>
</dbReference>
<proteinExistence type="predicted"/>
<dbReference type="Proteomes" id="UP000490800">
    <property type="component" value="Unassembled WGS sequence"/>
</dbReference>
<name>A0A7X3FK33_9BACL</name>
<dbReference type="AlphaFoldDB" id="A0A7X3FK33"/>
<accession>A0A7X3FK33</accession>
<sequence length="385" mass="43558">MTISYLPYNDPLLITFRAGTAHDPYVERTESWTVANTVIPLHEIPSETHKVKISGYTEIRKEIFDRTRQLNEQEFYVNYQNGVVHFHSSREGETIVAQYKGRGVIQYPAERIYAHIGGNPDVVKNLQQIIEEALHKVTEAHMAIGLVNEAIMRCNAASDDAHHAADQANLARDDAEQAAREARDAASLTKKIYKAPVRTKQQLTTAYPKPETGWTVMVQNTGDIYRYDGANWIFIENWVSSALPHASDTVDGLMSKEDFTKFHNEQELRVITFLFNKPPQSGPQNQIIRFPLQGTIIKVHSYCSRTGLTLPTEIMIEKIDQSDLLNANTWTEVTSFPILIPPNQQLGSAAAIISPDVKAEDFFRINFIQLDPDIRGITVQIEIRI</sequence>
<protein>
    <submittedName>
        <fullName evidence="1">Uncharacterized protein</fullName>
    </submittedName>
</protein>
<evidence type="ECO:0000313" key="1">
    <source>
        <dbReference type="EMBL" id="MVP00797.1"/>
    </source>
</evidence>
<evidence type="ECO:0000313" key="2">
    <source>
        <dbReference type="Proteomes" id="UP000490800"/>
    </source>
</evidence>
<keyword evidence="2" id="KW-1185">Reference proteome</keyword>
<dbReference type="OrthoDB" id="2587776at2"/>
<comment type="caution">
    <text evidence="1">The sequence shown here is derived from an EMBL/GenBank/DDBJ whole genome shotgun (WGS) entry which is preliminary data.</text>
</comment>
<dbReference type="EMBL" id="RHLK01000008">
    <property type="protein sequence ID" value="MVP00797.1"/>
    <property type="molecule type" value="Genomic_DNA"/>
</dbReference>